<feature type="domain" description="DUF5666" evidence="2">
    <location>
        <begin position="440"/>
        <end position="511"/>
    </location>
</feature>
<feature type="domain" description="DUF5666" evidence="2">
    <location>
        <begin position="134"/>
        <end position="187"/>
    </location>
</feature>
<evidence type="ECO:0000313" key="3">
    <source>
        <dbReference type="EMBL" id="NRT57871.1"/>
    </source>
</evidence>
<feature type="compositionally biased region" description="Polar residues" evidence="1">
    <location>
        <begin position="533"/>
        <end position="550"/>
    </location>
</feature>
<comment type="caution">
    <text evidence="3">The sequence shown here is derived from an EMBL/GenBank/DDBJ whole genome shotgun (WGS) entry which is preliminary data.</text>
</comment>
<evidence type="ECO:0000256" key="1">
    <source>
        <dbReference type="SAM" id="MobiDB-lite"/>
    </source>
</evidence>
<sequence>MRIEREPRTPARAPAEPSRREVLATALRLGWLGLGAGLGTGGLGGCGGGGVGSNGTGSPVLAAQSVGTVSGFGSVVVDGVRHDDSAAAVERERADGGSDGTEMAIGQRVALDYAAAAGGALQLERIEVRPTLVGRVSERTDETLGVLGQTVVVNADPALGPVTVLGGSWTGADQIAIGQAVEVHAIVLGVPASAGGAGLRLLATRIEPLATLEALRLNLPVTAVGTAGTDGRLPVRIGSLAVSLPAGASATLGVATTVFAEAGAFDATRLSLQALRAESDPVELSAQAGVRLERVGLIAGWSGSALTLDGVSMTVDATTERVPATLSPADGLYARVTALRGTDARWHVSRIEAVASRSAALLVGNVTDWSVTSRSFRVRDTRVQMDAQTTIDLASCNGTASLANGLYVEVAGTVGSRGVLAATVRCLPEPRGTSARLTRHGRVTALDAVARTLQLLHRPGDAALTVAWDERTHWRTPLSAQALAALVGTTQRIEVEGLLSADGLRLQAQQVRLRETVADSGVGSGSTGVRTAADQSRSSSDTLQRCQSAS</sequence>
<dbReference type="InterPro" id="IPR043724">
    <property type="entry name" value="DUF5666"/>
</dbReference>
<dbReference type="RefSeq" id="WP_173806906.1">
    <property type="nucleotide sequence ID" value="NZ_JABSNM010000020.1"/>
</dbReference>
<gene>
    <name evidence="3" type="ORF">HNQ01_003632</name>
</gene>
<dbReference type="Pfam" id="PF18914">
    <property type="entry name" value="DUF5666"/>
    <property type="match status" value="3"/>
</dbReference>
<accession>A0ABX2G6B7</accession>
<protein>
    <recommendedName>
        <fullName evidence="2">DUF5666 domain-containing protein</fullName>
    </recommendedName>
</protein>
<evidence type="ECO:0000259" key="2">
    <source>
        <dbReference type="Pfam" id="PF18914"/>
    </source>
</evidence>
<reference evidence="3 4" key="1">
    <citation type="submission" date="2020-05" db="EMBL/GenBank/DDBJ databases">
        <title>Genomic Encyclopedia of Type Strains, Phase IV (KMG-V): Genome sequencing to study the core and pangenomes of soil and plant-associated prokaryotes.</title>
        <authorList>
            <person name="Whitman W."/>
        </authorList>
    </citation>
    <scope>NUCLEOTIDE SEQUENCE [LARGE SCALE GENOMIC DNA]</scope>
    <source>
        <strain evidence="3 4">C29</strain>
    </source>
</reference>
<dbReference type="Proteomes" id="UP001516061">
    <property type="component" value="Unassembled WGS sequence"/>
</dbReference>
<organism evidence="3 4">
    <name type="scientific">Sphaerotilus uruguayifluvii</name>
    <dbReference type="NCBI Taxonomy" id="2735897"/>
    <lineage>
        <taxon>Bacteria</taxon>
        <taxon>Pseudomonadati</taxon>
        <taxon>Pseudomonadota</taxon>
        <taxon>Betaproteobacteria</taxon>
        <taxon>Burkholderiales</taxon>
        <taxon>Sphaerotilaceae</taxon>
        <taxon>Sphaerotilus</taxon>
    </lineage>
</organism>
<dbReference type="EMBL" id="JABSNM010000020">
    <property type="protein sequence ID" value="NRT57871.1"/>
    <property type="molecule type" value="Genomic_DNA"/>
</dbReference>
<evidence type="ECO:0000313" key="4">
    <source>
        <dbReference type="Proteomes" id="UP001516061"/>
    </source>
</evidence>
<feature type="domain" description="DUF5666" evidence="2">
    <location>
        <begin position="364"/>
        <end position="423"/>
    </location>
</feature>
<proteinExistence type="predicted"/>
<feature type="region of interest" description="Disordered" evidence="1">
    <location>
        <begin position="518"/>
        <end position="550"/>
    </location>
</feature>
<keyword evidence="4" id="KW-1185">Reference proteome</keyword>
<name>A0ABX2G6B7_9BURK</name>